<comment type="caution">
    <text evidence="2">The sequence shown here is derived from an EMBL/GenBank/DDBJ whole genome shotgun (WGS) entry which is preliminary data.</text>
</comment>
<proteinExistence type="predicted"/>
<organism evidence="2 3">
    <name type="scientific">Penicillium concentricum</name>
    <dbReference type="NCBI Taxonomy" id="293559"/>
    <lineage>
        <taxon>Eukaryota</taxon>
        <taxon>Fungi</taxon>
        <taxon>Dikarya</taxon>
        <taxon>Ascomycota</taxon>
        <taxon>Pezizomycotina</taxon>
        <taxon>Eurotiomycetes</taxon>
        <taxon>Eurotiomycetidae</taxon>
        <taxon>Eurotiales</taxon>
        <taxon>Aspergillaceae</taxon>
        <taxon>Penicillium</taxon>
    </lineage>
</organism>
<accession>A0A9W9RKM2</accession>
<gene>
    <name evidence="2" type="ORF">N7517_009810</name>
</gene>
<dbReference type="PANTHER" id="PTHR47843">
    <property type="entry name" value="BTB DOMAIN-CONTAINING PROTEIN-RELATED"/>
    <property type="match status" value="1"/>
</dbReference>
<dbReference type="SUPFAM" id="SSF54695">
    <property type="entry name" value="POZ domain"/>
    <property type="match status" value="1"/>
</dbReference>
<dbReference type="AlphaFoldDB" id="A0A9W9RKM2"/>
<sequence length="234" mass="26537">MAQSSVRSLKDDPKRIQGPTVKILVGMSKKPSHVHESILCSSSPFFKKAMSGPWKESAEHTIELPEDDPDMFDMYSHWLYYATIPVIVEGTASDESTKVLSQEYYDLAKAYVLGDKLLDVKFQNCVIDAIVERHATPDKRNGRCYIPNKKTINYAFDNTTESAPIRKLLVDMYMGNVTAEWLSKDLPPDFIFSVLKSVVEKTPVLSVLINASDYYMDPAMEKQSLKRKLSEIEL</sequence>
<dbReference type="OrthoDB" id="1022638at2759"/>
<dbReference type="CDD" id="cd18186">
    <property type="entry name" value="BTB_POZ_ZBTB_KLHL-like"/>
    <property type="match status" value="1"/>
</dbReference>
<dbReference type="PROSITE" id="PS50097">
    <property type="entry name" value="BTB"/>
    <property type="match status" value="1"/>
</dbReference>
<dbReference type="InterPro" id="IPR011333">
    <property type="entry name" value="SKP1/BTB/POZ_sf"/>
</dbReference>
<reference evidence="2" key="1">
    <citation type="submission" date="2022-12" db="EMBL/GenBank/DDBJ databases">
        <authorList>
            <person name="Petersen C."/>
        </authorList>
    </citation>
    <scope>NUCLEOTIDE SEQUENCE</scope>
    <source>
        <strain evidence="2">IBT 3081</strain>
    </source>
</reference>
<dbReference type="Pfam" id="PF00651">
    <property type="entry name" value="BTB"/>
    <property type="match status" value="1"/>
</dbReference>
<protein>
    <recommendedName>
        <fullName evidence="1">BTB domain-containing protein</fullName>
    </recommendedName>
</protein>
<dbReference type="RefSeq" id="XP_056576105.1">
    <property type="nucleotide sequence ID" value="XM_056727533.1"/>
</dbReference>
<evidence type="ECO:0000259" key="1">
    <source>
        <dbReference type="PROSITE" id="PS50097"/>
    </source>
</evidence>
<keyword evidence="3" id="KW-1185">Reference proteome</keyword>
<name>A0A9W9RKM2_9EURO</name>
<reference evidence="2" key="2">
    <citation type="journal article" date="2023" name="IMA Fungus">
        <title>Comparative genomic study of the Penicillium genus elucidates a diverse pangenome and 15 lateral gene transfer events.</title>
        <authorList>
            <person name="Petersen C."/>
            <person name="Sorensen T."/>
            <person name="Nielsen M.R."/>
            <person name="Sondergaard T.E."/>
            <person name="Sorensen J.L."/>
            <person name="Fitzpatrick D.A."/>
            <person name="Frisvad J.C."/>
            <person name="Nielsen K.L."/>
        </authorList>
    </citation>
    <scope>NUCLEOTIDE SEQUENCE</scope>
    <source>
        <strain evidence="2">IBT 3081</strain>
    </source>
</reference>
<evidence type="ECO:0000313" key="3">
    <source>
        <dbReference type="Proteomes" id="UP001147752"/>
    </source>
</evidence>
<evidence type="ECO:0000313" key="2">
    <source>
        <dbReference type="EMBL" id="KAJ5360619.1"/>
    </source>
</evidence>
<dbReference type="EMBL" id="JAPZBT010000004">
    <property type="protein sequence ID" value="KAJ5360619.1"/>
    <property type="molecule type" value="Genomic_DNA"/>
</dbReference>
<dbReference type="InterPro" id="IPR000210">
    <property type="entry name" value="BTB/POZ_dom"/>
</dbReference>
<feature type="domain" description="BTB" evidence="1">
    <location>
        <begin position="19"/>
        <end position="88"/>
    </location>
</feature>
<dbReference type="GeneID" id="81466716"/>
<dbReference type="PANTHER" id="PTHR47843:SF2">
    <property type="entry name" value="BTB DOMAIN-CONTAINING PROTEIN"/>
    <property type="match status" value="1"/>
</dbReference>
<dbReference type="Gene3D" id="3.30.710.10">
    <property type="entry name" value="Potassium Channel Kv1.1, Chain A"/>
    <property type="match status" value="1"/>
</dbReference>
<dbReference type="Proteomes" id="UP001147752">
    <property type="component" value="Unassembled WGS sequence"/>
</dbReference>